<dbReference type="PANTHER" id="PTHR10572">
    <property type="entry name" value="3-HYDROXY-3-METHYLGLUTARYL-COENZYME A REDUCTASE"/>
    <property type="match status" value="1"/>
</dbReference>
<gene>
    <name evidence="2" type="ORF">Sradi_3542300</name>
</gene>
<dbReference type="EMBL" id="JACGWJ010000015">
    <property type="protein sequence ID" value="KAL0366522.1"/>
    <property type="molecule type" value="Genomic_DNA"/>
</dbReference>
<dbReference type="InterPro" id="IPR023282">
    <property type="entry name" value="HMG_CoA_Rdtase_N"/>
</dbReference>
<dbReference type="GO" id="GO:0016126">
    <property type="term" value="P:sterol biosynthetic process"/>
    <property type="evidence" value="ECO:0007669"/>
    <property type="project" value="TreeGrafter"/>
</dbReference>
<dbReference type="PROSITE" id="PS50065">
    <property type="entry name" value="HMG_COA_REDUCTASE_4"/>
    <property type="match status" value="1"/>
</dbReference>
<keyword evidence="1" id="KW-0472">Membrane</keyword>
<dbReference type="GO" id="GO:0005789">
    <property type="term" value="C:endoplasmic reticulum membrane"/>
    <property type="evidence" value="ECO:0007669"/>
    <property type="project" value="TreeGrafter"/>
</dbReference>
<protein>
    <submittedName>
        <fullName evidence="2">3-hydroxy-3-methylglutaryl-coenzyme A reductase 1</fullName>
    </submittedName>
</protein>
<dbReference type="GO" id="GO:0015936">
    <property type="term" value="P:coenzyme A metabolic process"/>
    <property type="evidence" value="ECO:0007669"/>
    <property type="project" value="InterPro"/>
</dbReference>
<evidence type="ECO:0000256" key="1">
    <source>
        <dbReference type="SAM" id="Phobius"/>
    </source>
</evidence>
<dbReference type="PANTHER" id="PTHR10572:SF43">
    <property type="entry name" value="3-HYDROXY-3-METHYLGLUTARYL COENZYME A REDUCTASE"/>
    <property type="match status" value="1"/>
</dbReference>
<feature type="transmembrane region" description="Helical" evidence="1">
    <location>
        <begin position="84"/>
        <end position="102"/>
    </location>
</feature>
<dbReference type="GO" id="GO:0008299">
    <property type="term" value="P:isoprenoid biosynthetic process"/>
    <property type="evidence" value="ECO:0007669"/>
    <property type="project" value="TreeGrafter"/>
</dbReference>
<feature type="transmembrane region" description="Helical" evidence="1">
    <location>
        <begin position="179"/>
        <end position="198"/>
    </location>
</feature>
<keyword evidence="1" id="KW-1133">Transmembrane helix</keyword>
<dbReference type="AlphaFoldDB" id="A0AAW2QF85"/>
<sequence length="319" mass="36272">MDAISWIKNAKEDMERAALIDYEGIKKIWELRLNWNFIHIPRLCVRFHARRRRGGGALLFSSTPRKLLPQPSLSPPPPPLPIRSFIFSIQEFVCVFILFFYLPSQYGNSSEAAQPPSSSCTASGDAVCRKASDALPLPLYLTNAIFFTLFFSVAYFLLHRWRDKIRNSVPLHVLTLSELAAVLSLIASFIYLLGFFGIDFVQSFISKSESDDENQQCVVHEARKGRCSIPTPVFSKPATMDGSQDDEDLIKRVVAGEIPSYSLESKLGDCFKSAKIRREAVQRMTEGRWMDCLWRGLITIPFWGNAARCRWGMCRFRLG</sequence>
<feature type="transmembrane region" description="Helical" evidence="1">
    <location>
        <begin position="139"/>
        <end position="158"/>
    </location>
</feature>
<proteinExistence type="predicted"/>
<reference evidence="2" key="1">
    <citation type="submission" date="2020-06" db="EMBL/GenBank/DDBJ databases">
        <authorList>
            <person name="Li T."/>
            <person name="Hu X."/>
            <person name="Zhang T."/>
            <person name="Song X."/>
            <person name="Zhang H."/>
            <person name="Dai N."/>
            <person name="Sheng W."/>
            <person name="Hou X."/>
            <person name="Wei L."/>
        </authorList>
    </citation>
    <scope>NUCLEOTIDE SEQUENCE</scope>
    <source>
        <strain evidence="2">G02</strain>
        <tissue evidence="2">Leaf</tissue>
    </source>
</reference>
<dbReference type="GO" id="GO:0005778">
    <property type="term" value="C:peroxisomal membrane"/>
    <property type="evidence" value="ECO:0007669"/>
    <property type="project" value="TreeGrafter"/>
</dbReference>
<name>A0AAW2QF85_SESRA</name>
<keyword evidence="1" id="KW-0812">Transmembrane</keyword>
<evidence type="ECO:0000313" key="2">
    <source>
        <dbReference type="EMBL" id="KAL0366522.1"/>
    </source>
</evidence>
<organism evidence="2">
    <name type="scientific">Sesamum radiatum</name>
    <name type="common">Black benniseed</name>
    <dbReference type="NCBI Taxonomy" id="300843"/>
    <lineage>
        <taxon>Eukaryota</taxon>
        <taxon>Viridiplantae</taxon>
        <taxon>Streptophyta</taxon>
        <taxon>Embryophyta</taxon>
        <taxon>Tracheophyta</taxon>
        <taxon>Spermatophyta</taxon>
        <taxon>Magnoliopsida</taxon>
        <taxon>eudicotyledons</taxon>
        <taxon>Gunneridae</taxon>
        <taxon>Pentapetalae</taxon>
        <taxon>asterids</taxon>
        <taxon>lamiids</taxon>
        <taxon>Lamiales</taxon>
        <taxon>Pedaliaceae</taxon>
        <taxon>Sesamum</taxon>
    </lineage>
</organism>
<reference evidence="2" key="2">
    <citation type="journal article" date="2024" name="Plant">
        <title>Genomic evolution and insights into agronomic trait innovations of Sesamum species.</title>
        <authorList>
            <person name="Miao H."/>
            <person name="Wang L."/>
            <person name="Qu L."/>
            <person name="Liu H."/>
            <person name="Sun Y."/>
            <person name="Le M."/>
            <person name="Wang Q."/>
            <person name="Wei S."/>
            <person name="Zheng Y."/>
            <person name="Lin W."/>
            <person name="Duan Y."/>
            <person name="Cao H."/>
            <person name="Xiong S."/>
            <person name="Wang X."/>
            <person name="Wei L."/>
            <person name="Li C."/>
            <person name="Ma Q."/>
            <person name="Ju M."/>
            <person name="Zhao R."/>
            <person name="Li G."/>
            <person name="Mu C."/>
            <person name="Tian Q."/>
            <person name="Mei H."/>
            <person name="Zhang T."/>
            <person name="Gao T."/>
            <person name="Zhang H."/>
        </authorList>
    </citation>
    <scope>NUCLEOTIDE SEQUENCE</scope>
    <source>
        <strain evidence="2">G02</strain>
    </source>
</reference>
<comment type="caution">
    <text evidence="2">The sequence shown here is derived from an EMBL/GenBank/DDBJ whole genome shotgun (WGS) entry which is preliminary data.</text>
</comment>
<accession>A0AAW2QF85</accession>
<dbReference type="Gene3D" id="1.10.3270.10">
    <property type="entry name" value="HMGR, N-terminal domain"/>
    <property type="match status" value="1"/>
</dbReference>
<dbReference type="InterPro" id="IPR002202">
    <property type="entry name" value="HMG_CoA_Rdtase"/>
</dbReference>
<dbReference type="GO" id="GO:0004420">
    <property type="term" value="F:hydroxymethylglutaryl-CoA reductase (NADPH) activity"/>
    <property type="evidence" value="ECO:0007669"/>
    <property type="project" value="InterPro"/>
</dbReference>